<dbReference type="EMBL" id="CABPSQ010000002">
    <property type="protein sequence ID" value="VVE63465.1"/>
    <property type="molecule type" value="Genomic_DNA"/>
</dbReference>
<keyword evidence="2" id="KW-1185">Reference proteome</keyword>
<protein>
    <submittedName>
        <fullName evidence="1">Uncharacterized protein</fullName>
    </submittedName>
</protein>
<proteinExistence type="predicted"/>
<gene>
    <name evidence="1" type="ORF">PCA31118_01279</name>
</gene>
<reference evidence="1 2" key="1">
    <citation type="submission" date="2019-08" db="EMBL/GenBank/DDBJ databases">
        <authorList>
            <person name="Peeters C."/>
        </authorList>
    </citation>
    <scope>NUCLEOTIDE SEQUENCE [LARGE SCALE GENOMIC DNA]</scope>
    <source>
        <strain evidence="1 2">LMG 31118</strain>
    </source>
</reference>
<organism evidence="1 2">
    <name type="scientific">Pandoraea captiosa</name>
    <dbReference type="NCBI Taxonomy" id="2508302"/>
    <lineage>
        <taxon>Bacteria</taxon>
        <taxon>Pseudomonadati</taxon>
        <taxon>Pseudomonadota</taxon>
        <taxon>Betaproteobacteria</taxon>
        <taxon>Burkholderiales</taxon>
        <taxon>Burkholderiaceae</taxon>
        <taxon>Pandoraea</taxon>
    </lineage>
</organism>
<sequence>MVRNGPESPQIARKPGHRPIVAARALSEFFPIDTKKHYTYDQIHPIYHNKYDGWE</sequence>
<dbReference type="AlphaFoldDB" id="A0A5E4ZT89"/>
<evidence type="ECO:0000313" key="2">
    <source>
        <dbReference type="Proteomes" id="UP000414136"/>
    </source>
</evidence>
<evidence type="ECO:0000313" key="1">
    <source>
        <dbReference type="EMBL" id="VVE63465.1"/>
    </source>
</evidence>
<accession>A0A5E4ZT89</accession>
<name>A0A5E4ZT89_9BURK</name>
<dbReference type="Proteomes" id="UP000414136">
    <property type="component" value="Unassembled WGS sequence"/>
</dbReference>